<sequence length="36" mass="4097">MIQTTQHMLPILPNTTGLESMETHNQCCHRCLNSVN</sequence>
<reference evidence="1" key="1">
    <citation type="submission" date="2020-11" db="EMBL/GenBank/DDBJ databases">
        <authorList>
            <person name="Tran Van P."/>
        </authorList>
    </citation>
    <scope>NUCLEOTIDE SEQUENCE</scope>
</reference>
<organism evidence="1">
    <name type="scientific">Medioppia subpectinata</name>
    <dbReference type="NCBI Taxonomy" id="1979941"/>
    <lineage>
        <taxon>Eukaryota</taxon>
        <taxon>Metazoa</taxon>
        <taxon>Ecdysozoa</taxon>
        <taxon>Arthropoda</taxon>
        <taxon>Chelicerata</taxon>
        <taxon>Arachnida</taxon>
        <taxon>Acari</taxon>
        <taxon>Acariformes</taxon>
        <taxon>Sarcoptiformes</taxon>
        <taxon>Oribatida</taxon>
        <taxon>Brachypylina</taxon>
        <taxon>Oppioidea</taxon>
        <taxon>Oppiidae</taxon>
        <taxon>Medioppia</taxon>
    </lineage>
</organism>
<evidence type="ECO:0000313" key="1">
    <source>
        <dbReference type="EMBL" id="CAD7650739.1"/>
    </source>
</evidence>
<evidence type="ECO:0000313" key="2">
    <source>
        <dbReference type="Proteomes" id="UP000759131"/>
    </source>
</evidence>
<keyword evidence="2" id="KW-1185">Reference proteome</keyword>
<dbReference type="AlphaFoldDB" id="A0A7R9LZC7"/>
<proteinExistence type="predicted"/>
<gene>
    <name evidence="1" type="ORF">OSB1V03_LOCUS23003</name>
</gene>
<name>A0A7R9LZC7_9ACAR</name>
<dbReference type="Proteomes" id="UP000759131">
    <property type="component" value="Unassembled WGS sequence"/>
</dbReference>
<accession>A0A7R9LZC7</accession>
<dbReference type="EMBL" id="OC908163">
    <property type="protein sequence ID" value="CAD7650739.1"/>
    <property type="molecule type" value="Genomic_DNA"/>
</dbReference>
<protein>
    <submittedName>
        <fullName evidence="1">Uncharacterized protein</fullName>
    </submittedName>
</protein>
<dbReference type="EMBL" id="CAJPIZ010053588">
    <property type="protein sequence ID" value="CAG2123058.1"/>
    <property type="molecule type" value="Genomic_DNA"/>
</dbReference>